<keyword evidence="2" id="KW-0436">Ligase</keyword>
<evidence type="ECO:0000256" key="5">
    <source>
        <dbReference type="SAM" id="MobiDB-lite"/>
    </source>
</evidence>
<dbReference type="InterPro" id="IPR000873">
    <property type="entry name" value="AMP-dep_synth/lig_dom"/>
</dbReference>
<protein>
    <submittedName>
        <fullName evidence="8">Fatty-acyl-CoA synthase</fullName>
    </submittedName>
</protein>
<evidence type="ECO:0000256" key="1">
    <source>
        <dbReference type="ARBA" id="ARBA00006432"/>
    </source>
</evidence>
<keyword evidence="4" id="KW-0443">Lipid metabolism</keyword>
<dbReference type="InterPro" id="IPR042099">
    <property type="entry name" value="ANL_N_sf"/>
</dbReference>
<accession>A0A1G9Z6T5</accession>
<reference evidence="9" key="1">
    <citation type="submission" date="2016-10" db="EMBL/GenBank/DDBJ databases">
        <authorList>
            <person name="Varghese N."/>
            <person name="Submissions S."/>
        </authorList>
    </citation>
    <scope>NUCLEOTIDE SEQUENCE [LARGE SCALE GENOMIC DNA]</scope>
    <source>
        <strain evidence="9">DSM 45419</strain>
    </source>
</reference>
<dbReference type="NCBIfam" id="NF004837">
    <property type="entry name" value="PRK06187.1"/>
    <property type="match status" value="1"/>
</dbReference>
<dbReference type="Gene3D" id="3.40.50.12780">
    <property type="entry name" value="N-terminal domain of ligase-like"/>
    <property type="match status" value="1"/>
</dbReference>
<dbReference type="Pfam" id="PF13193">
    <property type="entry name" value="AMP-binding_C"/>
    <property type="match status" value="1"/>
</dbReference>
<dbReference type="Proteomes" id="UP000198680">
    <property type="component" value="Unassembled WGS sequence"/>
</dbReference>
<dbReference type="GO" id="GO:0016874">
    <property type="term" value="F:ligase activity"/>
    <property type="evidence" value="ECO:0007669"/>
    <property type="project" value="UniProtKB-KW"/>
</dbReference>
<feature type="region of interest" description="Disordered" evidence="5">
    <location>
        <begin position="21"/>
        <end position="43"/>
    </location>
</feature>
<dbReference type="PANTHER" id="PTHR43859:SF4">
    <property type="entry name" value="BUTANOATE--COA LIGASE AAE1-RELATED"/>
    <property type="match status" value="1"/>
</dbReference>
<dbReference type="InterPro" id="IPR020845">
    <property type="entry name" value="AMP-binding_CS"/>
</dbReference>
<evidence type="ECO:0000313" key="9">
    <source>
        <dbReference type="Proteomes" id="UP000198680"/>
    </source>
</evidence>
<dbReference type="InterPro" id="IPR045851">
    <property type="entry name" value="AMP-bd_C_sf"/>
</dbReference>
<dbReference type="FunFam" id="3.30.300.30:FF:000008">
    <property type="entry name" value="2,3-dihydroxybenzoate-AMP ligase"/>
    <property type="match status" value="1"/>
</dbReference>
<evidence type="ECO:0000256" key="3">
    <source>
        <dbReference type="ARBA" id="ARBA00022832"/>
    </source>
</evidence>
<evidence type="ECO:0000313" key="8">
    <source>
        <dbReference type="EMBL" id="SDN16785.1"/>
    </source>
</evidence>
<keyword evidence="3" id="KW-0276">Fatty acid metabolism</keyword>
<dbReference type="CDD" id="cd12119">
    <property type="entry name" value="ttLC_FACS_AlkK_like"/>
    <property type="match status" value="1"/>
</dbReference>
<dbReference type="EMBL" id="FNHE01000013">
    <property type="protein sequence ID" value="SDN16785.1"/>
    <property type="molecule type" value="Genomic_DNA"/>
</dbReference>
<dbReference type="PROSITE" id="PS00455">
    <property type="entry name" value="AMP_BINDING"/>
    <property type="match status" value="1"/>
</dbReference>
<keyword evidence="9" id="KW-1185">Reference proteome</keyword>
<feature type="domain" description="AMP-dependent synthetase/ligase" evidence="6">
    <location>
        <begin position="79"/>
        <end position="453"/>
    </location>
</feature>
<gene>
    <name evidence="8" type="ORF">SAMN05660642_04206</name>
</gene>
<dbReference type="GO" id="GO:0006631">
    <property type="term" value="P:fatty acid metabolic process"/>
    <property type="evidence" value="ECO:0007669"/>
    <property type="project" value="UniProtKB-KW"/>
</dbReference>
<feature type="domain" description="AMP-binding enzyme C-terminal" evidence="7">
    <location>
        <begin position="504"/>
        <end position="578"/>
    </location>
</feature>
<dbReference type="STRING" id="1137991.SAMN05660642_04206"/>
<dbReference type="AlphaFoldDB" id="A0A1G9Z6T5"/>
<comment type="similarity">
    <text evidence="1">Belongs to the ATP-dependent AMP-binding enzyme family.</text>
</comment>
<evidence type="ECO:0000259" key="6">
    <source>
        <dbReference type="Pfam" id="PF00501"/>
    </source>
</evidence>
<evidence type="ECO:0000256" key="2">
    <source>
        <dbReference type="ARBA" id="ARBA00022598"/>
    </source>
</evidence>
<evidence type="ECO:0000256" key="4">
    <source>
        <dbReference type="ARBA" id="ARBA00023098"/>
    </source>
</evidence>
<dbReference type="Pfam" id="PF00501">
    <property type="entry name" value="AMP-binding"/>
    <property type="match status" value="1"/>
</dbReference>
<dbReference type="SUPFAM" id="SSF56801">
    <property type="entry name" value="Acetyl-CoA synthetase-like"/>
    <property type="match status" value="1"/>
</dbReference>
<organism evidence="8 9">
    <name type="scientific">Geodermatophilus siccatus</name>
    <dbReference type="NCBI Taxonomy" id="1137991"/>
    <lineage>
        <taxon>Bacteria</taxon>
        <taxon>Bacillati</taxon>
        <taxon>Actinomycetota</taxon>
        <taxon>Actinomycetes</taxon>
        <taxon>Geodermatophilales</taxon>
        <taxon>Geodermatophilaceae</taxon>
        <taxon>Geodermatophilus</taxon>
    </lineage>
</organism>
<dbReference type="PANTHER" id="PTHR43859">
    <property type="entry name" value="ACYL-ACTIVATING ENZYME"/>
    <property type="match status" value="1"/>
</dbReference>
<sequence>MLTAGLPPRLGAVPRRGEPVPALVAGASGPTPRPASQGGSPGQSVWIVSAVTGTIPPMRGLMQDYPLTIDAIFRHVEQHYGDGTIATAGPGGITRSTYAEWAERTRRLGGVLDTLGISADGRVGTFGWNSQRHLELYFAAPSTGRVLHTLNIRLFPEQLTYIANHAEDEVVFVDRTVLPLLWPLVDTMKTVRHVVVMDDGGDNEIPDDPRVSDYETLLAEASPVDFHVTDENSAASMCYTSGTTGNPKGVVYSHRSTWLHTMGVMAPNAFGLGIQDVAMPVVPMFHANAWGIAQAAPAAGASLVMPGSMMQPQALADLIVDEGVTFTAGVPTIWQGVLPHLAGRPHKLRDIGCGGSAVPRALSEAYREQVGLPILQAWGMTETHPVASSGVLPRRYADADDETKAAQRARAGTPFLGVEARIVDAETLEPQPWDDEATGELQVRGPWCAQDYYNPDAGVVLSTEDGWMRTGDVAAMDPYGSIRIADRTKDLIKSGGEWISSVDLENAIMSHPKVKEAAVVGVPHPKWDERPLACVVVKEGETMTEQEVLDHLRPQVAKWWMPDAVEFIDEVPKTSVGKFSKKDLRSRFAEFPARD</sequence>
<dbReference type="Gene3D" id="3.30.300.30">
    <property type="match status" value="1"/>
</dbReference>
<evidence type="ECO:0000259" key="7">
    <source>
        <dbReference type="Pfam" id="PF13193"/>
    </source>
</evidence>
<dbReference type="InterPro" id="IPR025110">
    <property type="entry name" value="AMP-bd_C"/>
</dbReference>
<proteinExistence type="inferred from homology"/>
<name>A0A1G9Z6T5_9ACTN</name>